<comment type="caution">
    <text evidence="1">The sequence shown here is derived from an EMBL/GenBank/DDBJ whole genome shotgun (WGS) entry which is preliminary data.</text>
</comment>
<organism evidence="1 2">
    <name type="scientific">Nephila pilipes</name>
    <name type="common">Giant wood spider</name>
    <name type="synonym">Nephila maculata</name>
    <dbReference type="NCBI Taxonomy" id="299642"/>
    <lineage>
        <taxon>Eukaryota</taxon>
        <taxon>Metazoa</taxon>
        <taxon>Ecdysozoa</taxon>
        <taxon>Arthropoda</taxon>
        <taxon>Chelicerata</taxon>
        <taxon>Arachnida</taxon>
        <taxon>Araneae</taxon>
        <taxon>Araneomorphae</taxon>
        <taxon>Entelegynae</taxon>
        <taxon>Araneoidea</taxon>
        <taxon>Nephilidae</taxon>
        <taxon>Nephila</taxon>
    </lineage>
</organism>
<name>A0A8X6MSK9_NEPPI</name>
<reference evidence="1" key="1">
    <citation type="submission" date="2020-08" db="EMBL/GenBank/DDBJ databases">
        <title>Multicomponent nature underlies the extraordinary mechanical properties of spider dragline silk.</title>
        <authorList>
            <person name="Kono N."/>
            <person name="Nakamura H."/>
            <person name="Mori M."/>
            <person name="Yoshida Y."/>
            <person name="Ohtoshi R."/>
            <person name="Malay A.D."/>
            <person name="Moran D.A.P."/>
            <person name="Tomita M."/>
            <person name="Numata K."/>
            <person name="Arakawa K."/>
        </authorList>
    </citation>
    <scope>NUCLEOTIDE SEQUENCE</scope>
</reference>
<accession>A0A8X6MSK9</accession>
<evidence type="ECO:0000313" key="2">
    <source>
        <dbReference type="Proteomes" id="UP000887013"/>
    </source>
</evidence>
<protein>
    <submittedName>
        <fullName evidence="1">Uncharacterized protein</fullName>
    </submittedName>
</protein>
<gene>
    <name evidence="1" type="ORF">NPIL_489061</name>
</gene>
<dbReference type="AlphaFoldDB" id="A0A8X6MSK9"/>
<keyword evidence="2" id="KW-1185">Reference proteome</keyword>
<dbReference type="Proteomes" id="UP000887013">
    <property type="component" value="Unassembled WGS sequence"/>
</dbReference>
<dbReference type="EMBL" id="BMAW01096645">
    <property type="protein sequence ID" value="GFS75673.1"/>
    <property type="molecule type" value="Genomic_DNA"/>
</dbReference>
<sequence>MERFRDSDLSHPSILISAAKEKVSAVREDEQPETLALTSATNANEVLCLGLFVSNGHCHRRGHSNRLMYWTVQLSPRELDILHLVASSNYSQLKPRNATDYHVTITKWGDVESVKIKVNRSQGQWIL</sequence>
<evidence type="ECO:0000313" key="1">
    <source>
        <dbReference type="EMBL" id="GFS75673.1"/>
    </source>
</evidence>
<proteinExistence type="predicted"/>